<accession>A0AA88AN00</accession>
<keyword evidence="2" id="KW-1185">Reference proteome</keyword>
<reference evidence="1" key="1">
    <citation type="submission" date="2023-07" db="EMBL/GenBank/DDBJ databases">
        <title>draft genome sequence of fig (Ficus carica).</title>
        <authorList>
            <person name="Takahashi T."/>
            <person name="Nishimura K."/>
        </authorList>
    </citation>
    <scope>NUCLEOTIDE SEQUENCE</scope>
</reference>
<dbReference type="Proteomes" id="UP001187192">
    <property type="component" value="Unassembled WGS sequence"/>
</dbReference>
<name>A0AA88AN00_FICCA</name>
<proteinExistence type="predicted"/>
<protein>
    <submittedName>
        <fullName evidence="1">Uncharacterized protein</fullName>
    </submittedName>
</protein>
<comment type="caution">
    <text evidence="1">The sequence shown here is derived from an EMBL/GenBank/DDBJ whole genome shotgun (WGS) entry which is preliminary data.</text>
</comment>
<dbReference type="Gramene" id="FCD_00012036-RA">
    <property type="protein sequence ID" value="FCD_00012036-RA:cds"/>
    <property type="gene ID" value="FCD_00012036"/>
</dbReference>
<dbReference type="AlphaFoldDB" id="A0AA88AN00"/>
<sequence>MKKLEVAEEKLSSLKDIGGGAVEVLLQFSLSPLPSLIPS</sequence>
<organism evidence="1 2">
    <name type="scientific">Ficus carica</name>
    <name type="common">Common fig</name>
    <dbReference type="NCBI Taxonomy" id="3494"/>
    <lineage>
        <taxon>Eukaryota</taxon>
        <taxon>Viridiplantae</taxon>
        <taxon>Streptophyta</taxon>
        <taxon>Embryophyta</taxon>
        <taxon>Tracheophyta</taxon>
        <taxon>Spermatophyta</taxon>
        <taxon>Magnoliopsida</taxon>
        <taxon>eudicotyledons</taxon>
        <taxon>Gunneridae</taxon>
        <taxon>Pentapetalae</taxon>
        <taxon>rosids</taxon>
        <taxon>fabids</taxon>
        <taxon>Rosales</taxon>
        <taxon>Moraceae</taxon>
        <taxon>Ficeae</taxon>
        <taxon>Ficus</taxon>
    </lineage>
</organism>
<gene>
    <name evidence="1" type="ORF">TIFTF001_025491</name>
</gene>
<dbReference type="EMBL" id="BTGU01000063">
    <property type="protein sequence ID" value="GMN56372.1"/>
    <property type="molecule type" value="Genomic_DNA"/>
</dbReference>
<evidence type="ECO:0000313" key="1">
    <source>
        <dbReference type="EMBL" id="GMN56372.1"/>
    </source>
</evidence>
<evidence type="ECO:0000313" key="2">
    <source>
        <dbReference type="Proteomes" id="UP001187192"/>
    </source>
</evidence>